<evidence type="ECO:0000256" key="3">
    <source>
        <dbReference type="ARBA" id="ARBA00022475"/>
    </source>
</evidence>
<evidence type="ECO:0000256" key="9">
    <source>
        <dbReference type="SAM" id="MobiDB-lite"/>
    </source>
</evidence>
<keyword evidence="13" id="KW-1185">Reference proteome</keyword>
<dbReference type="Bgee" id="ENSSSAG00000057730">
    <property type="expression patterns" value="Expressed in fast muscle tissue and 5 other cell types or tissues"/>
</dbReference>
<dbReference type="InterPro" id="IPR038359">
    <property type="entry name" value="Connexin_N_sf"/>
</dbReference>
<accession>A0A1S3LVP6</accession>
<evidence type="ECO:0000256" key="6">
    <source>
        <dbReference type="ARBA" id="ARBA00022949"/>
    </source>
</evidence>
<dbReference type="SMART" id="SM00037">
    <property type="entry name" value="CNX"/>
    <property type="match status" value="1"/>
</dbReference>
<dbReference type="STRING" id="8030.ENSSSAP00000063828"/>
<evidence type="ECO:0000313" key="13">
    <source>
        <dbReference type="Proteomes" id="UP001652741"/>
    </source>
</evidence>
<feature type="compositionally biased region" description="Low complexity" evidence="9">
    <location>
        <begin position="406"/>
        <end position="419"/>
    </location>
</feature>
<proteinExistence type="predicted"/>
<dbReference type="GO" id="GO:0007267">
    <property type="term" value="P:cell-cell signaling"/>
    <property type="evidence" value="ECO:0007669"/>
    <property type="project" value="TreeGrafter"/>
</dbReference>
<gene>
    <name evidence="14" type="primary">LOC106568834</name>
</gene>
<dbReference type="PaxDb" id="8030-ENSSSAP00000063828"/>
<dbReference type="PRINTS" id="PR00206">
    <property type="entry name" value="CONNEXIN"/>
</dbReference>
<dbReference type="PANTHER" id="PTHR11984">
    <property type="entry name" value="CONNEXIN"/>
    <property type="match status" value="1"/>
</dbReference>
<dbReference type="AlphaFoldDB" id="A0A1S3LVP6"/>
<feature type="transmembrane region" description="Helical" evidence="10">
    <location>
        <begin position="77"/>
        <end position="97"/>
    </location>
</feature>
<evidence type="ECO:0000256" key="10">
    <source>
        <dbReference type="SAM" id="Phobius"/>
    </source>
</evidence>
<keyword evidence="8 10" id="KW-0472">Membrane</keyword>
<organism evidence="13 14">
    <name type="scientific">Salmo salar</name>
    <name type="common">Atlantic salmon</name>
    <dbReference type="NCBI Taxonomy" id="8030"/>
    <lineage>
        <taxon>Eukaryota</taxon>
        <taxon>Metazoa</taxon>
        <taxon>Chordata</taxon>
        <taxon>Craniata</taxon>
        <taxon>Vertebrata</taxon>
        <taxon>Euteleostomi</taxon>
        <taxon>Actinopterygii</taxon>
        <taxon>Neopterygii</taxon>
        <taxon>Teleostei</taxon>
        <taxon>Protacanthopterygii</taxon>
        <taxon>Salmoniformes</taxon>
        <taxon>Salmonidae</taxon>
        <taxon>Salmoninae</taxon>
        <taxon>Salmo</taxon>
    </lineage>
</organism>
<feature type="domain" description="Connexin N-terminal" evidence="11">
    <location>
        <begin position="43"/>
        <end position="76"/>
    </location>
</feature>
<dbReference type="Pfam" id="PF00029">
    <property type="entry name" value="Connexin"/>
    <property type="match status" value="1"/>
</dbReference>
<dbReference type="InterPro" id="IPR017990">
    <property type="entry name" value="Connexin_CS"/>
</dbReference>
<dbReference type="GeneID" id="106568834"/>
<evidence type="ECO:0000256" key="5">
    <source>
        <dbReference type="ARBA" id="ARBA00022868"/>
    </source>
</evidence>
<keyword evidence="6" id="KW-0965">Cell junction</keyword>
<evidence type="ECO:0000259" key="12">
    <source>
        <dbReference type="SMART" id="SM01089"/>
    </source>
</evidence>
<feature type="domain" description="Connexin cysteine-rich" evidence="12">
    <location>
        <begin position="149"/>
        <end position="215"/>
    </location>
</feature>
<dbReference type="GO" id="GO:0005243">
    <property type="term" value="F:gap junction channel activity"/>
    <property type="evidence" value="ECO:0007669"/>
    <property type="project" value="TreeGrafter"/>
</dbReference>
<dbReference type="InterPro" id="IPR000500">
    <property type="entry name" value="Connexin"/>
</dbReference>
<dbReference type="GO" id="GO:0005922">
    <property type="term" value="C:connexin complex"/>
    <property type="evidence" value="ECO:0007669"/>
    <property type="project" value="InterPro"/>
</dbReference>
<keyword evidence="5" id="KW-0303">Gap junction</keyword>
<sequence length="419" mass="46770">MEKTRLMEMLFITFNHNVTFLGKTWLIIMVVLRLLILLFSGYPLFRDEQERFVCNTIQPGCTNVCFDGFAPLSLFRFWLFQLILLCLPHMMFILYIVHKVSSALRIGGNYFPGSRSPAGALCTHQHSLPKGTPNFLSAYLLDLILRILLEAAFSAGQYYLYGFSVPRRFQCYESPCTSMVECYVSSPTEKTIMLNFMLGAASLSLLLSLADLMCSVQRMVTQGRRKGLKEGGLFMNGGVGEDIEVLYAQNTLKTVLKRGQSHIDKPTSRCIPNSDLSHGRVRINNETQVRVAAPPLQGRRPPRRAARMEPPPPFQPIPMGAPSNGRFVHPNHISHSSPVPLSRRLERNPVVVSRQSTPSPINSGRSHGCYNVVDTTLLEQHYDSAESRDRLQEEVILQEVGVRGTSSSSSGSSSSSDAQ</sequence>
<evidence type="ECO:0000256" key="2">
    <source>
        <dbReference type="ARBA" id="ARBA00004651"/>
    </source>
</evidence>
<comment type="subcellular location">
    <subcellularLocation>
        <location evidence="1">Cell junction</location>
        <location evidence="1">Gap junction</location>
    </subcellularLocation>
    <subcellularLocation>
        <location evidence="2">Cell membrane</location>
        <topology evidence="2">Multi-pass membrane protein</topology>
    </subcellularLocation>
</comment>
<evidence type="ECO:0000256" key="4">
    <source>
        <dbReference type="ARBA" id="ARBA00022692"/>
    </source>
</evidence>
<keyword evidence="4 10" id="KW-0812">Transmembrane</keyword>
<evidence type="ECO:0000259" key="11">
    <source>
        <dbReference type="SMART" id="SM00037"/>
    </source>
</evidence>
<evidence type="ECO:0000256" key="1">
    <source>
        <dbReference type="ARBA" id="ARBA00004610"/>
    </source>
</evidence>
<dbReference type="InterPro" id="IPR013092">
    <property type="entry name" value="Connexin_N"/>
</dbReference>
<evidence type="ECO:0000256" key="8">
    <source>
        <dbReference type="ARBA" id="ARBA00023136"/>
    </source>
</evidence>
<dbReference type="SMART" id="SM01089">
    <property type="entry name" value="Connexin_CCC"/>
    <property type="match status" value="1"/>
</dbReference>
<feature type="region of interest" description="Disordered" evidence="9">
    <location>
        <begin position="399"/>
        <end position="419"/>
    </location>
</feature>
<dbReference type="PANTHER" id="PTHR11984:SF3">
    <property type="entry name" value="GAP JUNCTION DELTA-4 PROTEIN"/>
    <property type="match status" value="1"/>
</dbReference>
<dbReference type="Gene3D" id="1.20.1440.80">
    <property type="entry name" value="Gap junction channel protein cysteine-rich domain"/>
    <property type="match status" value="1"/>
</dbReference>
<dbReference type="PROSITE" id="PS00407">
    <property type="entry name" value="CONNEXINS_1"/>
    <property type="match status" value="1"/>
</dbReference>
<dbReference type="KEGG" id="sasa:106568834"/>
<feature type="transmembrane region" description="Helical" evidence="10">
    <location>
        <begin position="20"/>
        <end position="42"/>
    </location>
</feature>
<dbReference type="InterPro" id="IPR019570">
    <property type="entry name" value="Connexin_CCC"/>
</dbReference>
<evidence type="ECO:0000256" key="7">
    <source>
        <dbReference type="ARBA" id="ARBA00022989"/>
    </source>
</evidence>
<keyword evidence="7 10" id="KW-1133">Transmembrane helix</keyword>
<dbReference type="RefSeq" id="XP_013995012.1">
    <property type="nucleotide sequence ID" value="XM_014139537.2"/>
</dbReference>
<keyword evidence="3" id="KW-1003">Cell membrane</keyword>
<protein>
    <submittedName>
        <fullName evidence="14">Gap junction delta-4 protein-like</fullName>
    </submittedName>
</protein>
<name>A0A1S3LVP6_SALSA</name>
<reference evidence="14" key="1">
    <citation type="submission" date="2025-08" db="UniProtKB">
        <authorList>
            <consortium name="RefSeq"/>
        </authorList>
    </citation>
    <scope>IDENTIFICATION</scope>
</reference>
<dbReference type="OrthoDB" id="9943496at2759"/>
<dbReference type="Proteomes" id="UP001652741">
    <property type="component" value="Chromosome ssa14"/>
</dbReference>
<feature type="transmembrane region" description="Helical" evidence="10">
    <location>
        <begin position="192"/>
        <end position="216"/>
    </location>
</feature>
<evidence type="ECO:0000313" key="14">
    <source>
        <dbReference type="RefSeq" id="XP_013995012.1"/>
    </source>
</evidence>
<dbReference type="OMA" id="CYESPCT"/>